<proteinExistence type="predicted"/>
<name>A0ABU9MUC7_9GAMM</name>
<comment type="caution">
    <text evidence="5">The sequence shown here is derived from an EMBL/GenBank/DDBJ whole genome shotgun (WGS) entry which is preliminary data.</text>
</comment>
<evidence type="ECO:0000313" key="5">
    <source>
        <dbReference type="EMBL" id="MEM0514451.1"/>
    </source>
</evidence>
<gene>
    <name evidence="5" type="ORF">WCN91_03205</name>
</gene>
<evidence type="ECO:0000313" key="6">
    <source>
        <dbReference type="Proteomes" id="UP001447008"/>
    </source>
</evidence>
<evidence type="ECO:0000256" key="2">
    <source>
        <dbReference type="ARBA" id="ARBA00023276"/>
    </source>
</evidence>
<organism evidence="5 6">
    <name type="scientific">Pseudoalteromonas qingdaonensis</name>
    <dbReference type="NCBI Taxonomy" id="3131913"/>
    <lineage>
        <taxon>Bacteria</taxon>
        <taxon>Pseudomonadati</taxon>
        <taxon>Pseudomonadota</taxon>
        <taxon>Gammaproteobacteria</taxon>
        <taxon>Alteromonadales</taxon>
        <taxon>Pseudoalteromonadaceae</taxon>
        <taxon>Pseudoalteromonas</taxon>
    </lineage>
</organism>
<dbReference type="EMBL" id="JBCGCU010000002">
    <property type="protein sequence ID" value="MEM0514451.1"/>
    <property type="molecule type" value="Genomic_DNA"/>
</dbReference>
<sequence>MKYLLSWATLLLSLHVVAQTTPQPAYRAEQATQTLFTDITATAERVVAVGQHGTIVISEDAQQWQQAQSPVDVLLTSVFFIDNNQGWACGHDATILNTQDGGQSWQVQQFLPELDKPCLDITFMDAQQGIAVGAYGMYFVTEDGGQSWQKRFLDSLLFAEDRDYLNELKAEDPEGYESETASILPHFNRIATTSKGLYIVGEMGLIAHSSDGGQTWQREDEIYHGSFFDITEMADKLYVAGLRGNAFSYSEEEGWQQLMANEQATMNSIMTTADKQLYIFGNSAVIYHLDDASSMQLQSEQLSDGKAILNGVQFKGQLILATEAGIQSKEFN</sequence>
<dbReference type="Gene3D" id="2.130.10.10">
    <property type="entry name" value="YVTN repeat-like/Quinoprotein amine dehydrogenase"/>
    <property type="match status" value="1"/>
</dbReference>
<dbReference type="InterPro" id="IPR036278">
    <property type="entry name" value="Sialidase_sf"/>
</dbReference>
<evidence type="ECO:0000256" key="3">
    <source>
        <dbReference type="SAM" id="SignalP"/>
    </source>
</evidence>
<evidence type="ECO:0000256" key="1">
    <source>
        <dbReference type="ARBA" id="ARBA00022531"/>
    </source>
</evidence>
<dbReference type="RefSeq" id="WP_342676212.1">
    <property type="nucleotide sequence ID" value="NZ_JBCGCU010000002.1"/>
</dbReference>
<feature type="chain" id="PRO_5046238295" evidence="3">
    <location>
        <begin position="19"/>
        <end position="332"/>
    </location>
</feature>
<dbReference type="Pfam" id="PF14870">
    <property type="entry name" value="PSII_BNR"/>
    <property type="match status" value="2"/>
</dbReference>
<dbReference type="InterPro" id="IPR028203">
    <property type="entry name" value="PSII_CF48-like_dom"/>
</dbReference>
<keyword evidence="2" id="KW-0604">Photosystem II</keyword>
<feature type="domain" description="Photosynthesis system II assembly factor Ycf48/Hcf136-like" evidence="4">
    <location>
        <begin position="59"/>
        <end position="109"/>
    </location>
</feature>
<protein>
    <submittedName>
        <fullName evidence="5">YCF48-related protein</fullName>
    </submittedName>
</protein>
<feature type="signal peptide" evidence="3">
    <location>
        <begin position="1"/>
        <end position="18"/>
    </location>
</feature>
<dbReference type="PANTHER" id="PTHR47199:SF2">
    <property type="entry name" value="PHOTOSYSTEM II STABILITY_ASSEMBLY FACTOR HCF136, CHLOROPLASTIC"/>
    <property type="match status" value="1"/>
</dbReference>
<feature type="domain" description="Photosynthesis system II assembly factor Ycf48/Hcf136-like" evidence="4">
    <location>
        <begin position="114"/>
        <end position="218"/>
    </location>
</feature>
<dbReference type="PANTHER" id="PTHR47199">
    <property type="entry name" value="PHOTOSYSTEM II STABILITY/ASSEMBLY FACTOR HCF136, CHLOROPLASTIC"/>
    <property type="match status" value="1"/>
</dbReference>
<keyword evidence="1" id="KW-0602">Photosynthesis</keyword>
<evidence type="ECO:0000259" key="4">
    <source>
        <dbReference type="Pfam" id="PF14870"/>
    </source>
</evidence>
<dbReference type="InterPro" id="IPR015943">
    <property type="entry name" value="WD40/YVTN_repeat-like_dom_sf"/>
</dbReference>
<keyword evidence="3" id="KW-0732">Signal</keyword>
<dbReference type="Proteomes" id="UP001447008">
    <property type="component" value="Unassembled WGS sequence"/>
</dbReference>
<accession>A0ABU9MUC7</accession>
<reference evidence="5 6" key="1">
    <citation type="submission" date="2024-03" db="EMBL/GenBank/DDBJ databases">
        <title>Pseudoalteromonas qingdaonensis sp. nov., isolated from the intestines of marine benthic organisms.</title>
        <authorList>
            <person name="Lin X."/>
            <person name="Fang S."/>
            <person name="Hu X."/>
        </authorList>
    </citation>
    <scope>NUCLEOTIDE SEQUENCE [LARGE SCALE GENOMIC DNA]</scope>
    <source>
        <strain evidence="5 6">YIC-827</strain>
    </source>
</reference>
<keyword evidence="6" id="KW-1185">Reference proteome</keyword>
<dbReference type="SUPFAM" id="SSF50939">
    <property type="entry name" value="Sialidases"/>
    <property type="match status" value="1"/>
</dbReference>